<dbReference type="AlphaFoldDB" id="A0A494TJ02"/>
<dbReference type="KEGG" id="spha:D3Y57_06930"/>
<evidence type="ECO:0000313" key="1">
    <source>
        <dbReference type="EMBL" id="AYJ85751.1"/>
    </source>
</evidence>
<proteinExistence type="predicted"/>
<dbReference type="EMBL" id="CP032829">
    <property type="protein sequence ID" value="AYJ85751.1"/>
    <property type="molecule type" value="Genomic_DNA"/>
</dbReference>
<accession>A0A494TJ02</accession>
<name>A0A494TJ02_SPHPE</name>
<sequence length="62" mass="6474">MLGLHVLGELLHRAVAAGTDTRFHAISDAGGLTFVSDGRAFGGFSPVAFVFHGIVKLGFALF</sequence>
<evidence type="ECO:0000313" key="2">
    <source>
        <dbReference type="Proteomes" id="UP000276254"/>
    </source>
</evidence>
<organism evidence="1 2">
    <name type="scientific">Sphingomonas paeninsulae</name>
    <dbReference type="NCBI Taxonomy" id="2319844"/>
    <lineage>
        <taxon>Bacteria</taxon>
        <taxon>Pseudomonadati</taxon>
        <taxon>Pseudomonadota</taxon>
        <taxon>Alphaproteobacteria</taxon>
        <taxon>Sphingomonadales</taxon>
        <taxon>Sphingomonadaceae</taxon>
        <taxon>Sphingomonas</taxon>
    </lineage>
</organism>
<keyword evidence="2" id="KW-1185">Reference proteome</keyword>
<dbReference type="Proteomes" id="UP000276254">
    <property type="component" value="Chromosome"/>
</dbReference>
<reference evidence="1 2" key="1">
    <citation type="submission" date="2018-09" db="EMBL/GenBank/DDBJ databases">
        <title>Sphingomonas peninsula sp. nov., isolated from fildes peninsula, Antarctic soil.</title>
        <authorList>
            <person name="Yingchao G."/>
        </authorList>
    </citation>
    <scope>NUCLEOTIDE SEQUENCE [LARGE SCALE GENOMIC DNA]</scope>
    <source>
        <strain evidence="1 2">YZ-8</strain>
    </source>
</reference>
<protein>
    <submittedName>
        <fullName evidence="1">Uncharacterized protein</fullName>
    </submittedName>
</protein>
<gene>
    <name evidence="1" type="ORF">D3Y57_06930</name>
</gene>